<keyword evidence="8" id="KW-0804">Transcription</keyword>
<protein>
    <recommendedName>
        <fullName evidence="18">Protein krueppel</fullName>
    </recommendedName>
</protein>
<evidence type="ECO:0000256" key="2">
    <source>
        <dbReference type="ARBA" id="ARBA00022723"/>
    </source>
</evidence>
<dbReference type="Pfam" id="PF07776">
    <property type="entry name" value="zf-AD"/>
    <property type="match status" value="1"/>
</dbReference>
<dbReference type="Gene3D" id="3.30.160.60">
    <property type="entry name" value="Classic Zinc Finger"/>
    <property type="match status" value="3"/>
</dbReference>
<dbReference type="SMART" id="SM00868">
    <property type="entry name" value="zf-AD"/>
    <property type="match status" value="1"/>
</dbReference>
<keyword evidence="4 11" id="KW-0863">Zinc-finger</keyword>
<proteinExistence type="inferred from homology"/>
<dbReference type="FunFam" id="3.30.160.60:FF:000446">
    <property type="entry name" value="Zinc finger protein"/>
    <property type="match status" value="1"/>
</dbReference>
<comment type="subcellular location">
    <subcellularLocation>
        <location evidence="1">Nucleus</location>
    </subcellularLocation>
</comment>
<evidence type="ECO:0000256" key="1">
    <source>
        <dbReference type="ARBA" id="ARBA00004123"/>
    </source>
</evidence>
<dbReference type="Pfam" id="PF00096">
    <property type="entry name" value="zf-C2H2"/>
    <property type="match status" value="2"/>
</dbReference>
<dbReference type="PANTHER" id="PTHR24388:SF53">
    <property type="entry name" value="CHORION TRANSCRIPTION FACTOR CF2-RELATED"/>
    <property type="match status" value="1"/>
</dbReference>
<evidence type="ECO:0000256" key="6">
    <source>
        <dbReference type="ARBA" id="ARBA00023015"/>
    </source>
</evidence>
<dbReference type="PROSITE" id="PS00028">
    <property type="entry name" value="ZINC_FINGER_C2H2_1"/>
    <property type="match status" value="3"/>
</dbReference>
<evidence type="ECO:0000259" key="15">
    <source>
        <dbReference type="PROSITE" id="PS51915"/>
    </source>
</evidence>
<reference evidence="17" key="1">
    <citation type="submission" date="2013-09" db="EMBL/GenBank/DDBJ databases">
        <title>The Genome Sequence of Anopheles maculatus species B.</title>
        <authorList>
            <consortium name="The Broad Institute Genomics Platform"/>
            <person name="Neafsey D.E."/>
            <person name="Besansky N."/>
            <person name="Howell P."/>
            <person name="Walton C."/>
            <person name="Young S.K."/>
            <person name="Zeng Q."/>
            <person name="Gargeya S."/>
            <person name="Fitzgerald M."/>
            <person name="Haas B."/>
            <person name="Abouelleil A."/>
            <person name="Allen A.W."/>
            <person name="Alvarado L."/>
            <person name="Arachchi H.M."/>
            <person name="Berlin A.M."/>
            <person name="Chapman S.B."/>
            <person name="Gainer-Dewar J."/>
            <person name="Goldberg J."/>
            <person name="Griggs A."/>
            <person name="Gujja S."/>
            <person name="Hansen M."/>
            <person name="Howarth C."/>
            <person name="Imamovic A."/>
            <person name="Ireland A."/>
            <person name="Larimer J."/>
            <person name="McCowan C."/>
            <person name="Murphy C."/>
            <person name="Pearson M."/>
            <person name="Poon T.W."/>
            <person name="Priest M."/>
            <person name="Roberts A."/>
            <person name="Saif S."/>
            <person name="Shea T."/>
            <person name="Sisk P."/>
            <person name="Sykes S."/>
            <person name="Wortman J."/>
            <person name="Nusbaum C."/>
            <person name="Birren B."/>
        </authorList>
    </citation>
    <scope>NUCLEOTIDE SEQUENCE [LARGE SCALE GENOMIC DNA]</scope>
    <source>
        <strain evidence="17">maculatus3</strain>
    </source>
</reference>
<feature type="binding site" evidence="12">
    <location>
        <position position="10"/>
    </location>
    <ligand>
        <name>Zn(2+)</name>
        <dbReference type="ChEBI" id="CHEBI:29105"/>
    </ligand>
</feature>
<evidence type="ECO:0000313" key="16">
    <source>
        <dbReference type="EnsemblMetazoa" id="AMAM006936-PA"/>
    </source>
</evidence>
<accession>A0A182SHK5</accession>
<evidence type="ECO:0000256" key="12">
    <source>
        <dbReference type="PROSITE-ProRule" id="PRU01263"/>
    </source>
</evidence>
<feature type="domain" description="ZAD" evidence="15">
    <location>
        <begin position="5"/>
        <end position="83"/>
    </location>
</feature>
<evidence type="ECO:0000256" key="5">
    <source>
        <dbReference type="ARBA" id="ARBA00022833"/>
    </source>
</evidence>
<dbReference type="Proteomes" id="UP000075901">
    <property type="component" value="Unassembled WGS sequence"/>
</dbReference>
<feature type="domain" description="C2H2-type" evidence="14">
    <location>
        <begin position="281"/>
        <end position="308"/>
    </location>
</feature>
<feature type="domain" description="C2H2-type" evidence="14">
    <location>
        <begin position="253"/>
        <end position="280"/>
    </location>
</feature>
<dbReference type="PANTHER" id="PTHR24388">
    <property type="entry name" value="ZINC FINGER PROTEIN"/>
    <property type="match status" value="1"/>
</dbReference>
<feature type="domain" description="C2H2-type" evidence="14">
    <location>
        <begin position="225"/>
        <end position="252"/>
    </location>
</feature>
<dbReference type="VEuPathDB" id="VectorBase:AMAM006936"/>
<feature type="region of interest" description="Disordered" evidence="13">
    <location>
        <begin position="113"/>
        <end position="143"/>
    </location>
</feature>
<dbReference type="FunFam" id="3.30.160.60:FF:000030">
    <property type="entry name" value="Zinc finger protein 628"/>
    <property type="match status" value="1"/>
</dbReference>
<evidence type="ECO:0000313" key="17">
    <source>
        <dbReference type="Proteomes" id="UP000075901"/>
    </source>
</evidence>
<feature type="binding site" evidence="12">
    <location>
        <position position="56"/>
    </location>
    <ligand>
        <name>Zn(2+)</name>
        <dbReference type="ChEBI" id="CHEBI:29105"/>
    </ligand>
</feature>
<evidence type="ECO:0000256" key="7">
    <source>
        <dbReference type="ARBA" id="ARBA00023125"/>
    </source>
</evidence>
<feature type="binding site" evidence="12">
    <location>
        <position position="59"/>
    </location>
    <ligand>
        <name>Zn(2+)</name>
        <dbReference type="ChEBI" id="CHEBI:29105"/>
    </ligand>
</feature>
<keyword evidence="6" id="KW-0805">Transcription regulation</keyword>
<dbReference type="PROSITE" id="PS50157">
    <property type="entry name" value="ZINC_FINGER_C2H2_2"/>
    <property type="match status" value="3"/>
</dbReference>
<keyword evidence="17" id="KW-1185">Reference proteome</keyword>
<keyword evidence="2 12" id="KW-0479">Metal-binding</keyword>
<dbReference type="SUPFAM" id="SSF57716">
    <property type="entry name" value="Glucocorticoid receptor-like (DNA-binding domain)"/>
    <property type="match status" value="1"/>
</dbReference>
<dbReference type="EnsemblMetazoa" id="AMAM006936-RA">
    <property type="protein sequence ID" value="AMAM006936-PA"/>
    <property type="gene ID" value="AMAM006936"/>
</dbReference>
<evidence type="ECO:0000256" key="8">
    <source>
        <dbReference type="ARBA" id="ARBA00023163"/>
    </source>
</evidence>
<evidence type="ECO:0008006" key="18">
    <source>
        <dbReference type="Google" id="ProtNLM"/>
    </source>
</evidence>
<keyword evidence="9" id="KW-0539">Nucleus</keyword>
<keyword evidence="7" id="KW-0238">DNA-binding</keyword>
<evidence type="ECO:0000256" key="13">
    <source>
        <dbReference type="SAM" id="MobiDB-lite"/>
    </source>
</evidence>
<evidence type="ECO:0000256" key="4">
    <source>
        <dbReference type="ARBA" id="ARBA00022771"/>
    </source>
</evidence>
<dbReference type="Gene3D" id="3.40.1800.20">
    <property type="match status" value="1"/>
</dbReference>
<dbReference type="InterPro" id="IPR013087">
    <property type="entry name" value="Znf_C2H2_type"/>
</dbReference>
<dbReference type="FunFam" id="3.30.160.60:FF:000100">
    <property type="entry name" value="Zinc finger 45-like"/>
    <property type="match status" value="1"/>
</dbReference>
<evidence type="ECO:0000256" key="9">
    <source>
        <dbReference type="ARBA" id="ARBA00023242"/>
    </source>
</evidence>
<name>A0A182SHK5_9DIPT</name>
<dbReference type="InterPro" id="IPR036236">
    <property type="entry name" value="Znf_C2H2_sf"/>
</dbReference>
<dbReference type="SMART" id="SM00355">
    <property type="entry name" value="ZnF_C2H2"/>
    <property type="match status" value="3"/>
</dbReference>
<dbReference type="InterPro" id="IPR050527">
    <property type="entry name" value="Snail/Krueppel_Znf"/>
</dbReference>
<evidence type="ECO:0000256" key="10">
    <source>
        <dbReference type="ARBA" id="ARBA00037948"/>
    </source>
</evidence>
<dbReference type="GO" id="GO:0005634">
    <property type="term" value="C:nucleus"/>
    <property type="evidence" value="ECO:0007669"/>
    <property type="project" value="UniProtKB-SubCell"/>
</dbReference>
<evidence type="ECO:0000259" key="14">
    <source>
        <dbReference type="PROSITE" id="PS50157"/>
    </source>
</evidence>
<dbReference type="AlphaFoldDB" id="A0A182SHK5"/>
<dbReference type="GO" id="GO:0000981">
    <property type="term" value="F:DNA-binding transcription factor activity, RNA polymerase II-specific"/>
    <property type="evidence" value="ECO:0007669"/>
    <property type="project" value="TreeGrafter"/>
</dbReference>
<dbReference type="GO" id="GO:0008270">
    <property type="term" value="F:zinc ion binding"/>
    <property type="evidence" value="ECO:0007669"/>
    <property type="project" value="UniProtKB-UniRule"/>
</dbReference>
<dbReference type="SUPFAM" id="SSF57667">
    <property type="entry name" value="beta-beta-alpha zinc fingers"/>
    <property type="match status" value="2"/>
</dbReference>
<keyword evidence="5 12" id="KW-0862">Zinc</keyword>
<keyword evidence="3" id="KW-0677">Repeat</keyword>
<sequence>MDLSEICRVCVEEVNNFWYLFESCIKLPPELTPALIIAACADIEIDQNDGLPESVCDSCLQAMVAAYQIREKCISSDRKLRKILLHNKASNVQRATSEEIKIEHKPCKIEIVQPTEATDETEAYRSVDEYDDSSDSAATDPENDGAAVALQEALLQSESCDEEYLFNDSLEQLEDDAEIELVEDYTPDAEVPLANDVSDKMSTVEPIQDPESPNEPETGDCSKKFTCDICEKRFTTKGNLKAHVHLHNNIKPYRCEVCGDEFSRKHNYNVHKIRHTGERTHKCPVCDKSFVCSVNLKNHMVMHSDVKPYNCQTG</sequence>
<dbReference type="PROSITE" id="PS51915">
    <property type="entry name" value="ZAD"/>
    <property type="match status" value="1"/>
</dbReference>
<dbReference type="GO" id="GO:0000978">
    <property type="term" value="F:RNA polymerase II cis-regulatory region sequence-specific DNA binding"/>
    <property type="evidence" value="ECO:0007669"/>
    <property type="project" value="TreeGrafter"/>
</dbReference>
<feature type="binding site" evidence="12">
    <location>
        <position position="7"/>
    </location>
    <ligand>
        <name>Zn(2+)</name>
        <dbReference type="ChEBI" id="CHEBI:29105"/>
    </ligand>
</feature>
<reference evidence="16" key="2">
    <citation type="submission" date="2020-05" db="UniProtKB">
        <authorList>
            <consortium name="EnsemblMetazoa"/>
        </authorList>
    </citation>
    <scope>IDENTIFICATION</scope>
    <source>
        <strain evidence="16">maculatus3</strain>
    </source>
</reference>
<dbReference type="Pfam" id="PF13894">
    <property type="entry name" value="zf-C2H2_4"/>
    <property type="match status" value="1"/>
</dbReference>
<dbReference type="InterPro" id="IPR012934">
    <property type="entry name" value="Znf_AD"/>
</dbReference>
<evidence type="ECO:0000256" key="11">
    <source>
        <dbReference type="PROSITE-ProRule" id="PRU00042"/>
    </source>
</evidence>
<evidence type="ECO:0000256" key="3">
    <source>
        <dbReference type="ARBA" id="ARBA00022737"/>
    </source>
</evidence>
<organism evidence="16 17">
    <name type="scientific">Anopheles maculatus</name>
    <dbReference type="NCBI Taxonomy" id="74869"/>
    <lineage>
        <taxon>Eukaryota</taxon>
        <taxon>Metazoa</taxon>
        <taxon>Ecdysozoa</taxon>
        <taxon>Arthropoda</taxon>
        <taxon>Hexapoda</taxon>
        <taxon>Insecta</taxon>
        <taxon>Pterygota</taxon>
        <taxon>Neoptera</taxon>
        <taxon>Endopterygota</taxon>
        <taxon>Diptera</taxon>
        <taxon>Nematocera</taxon>
        <taxon>Culicoidea</taxon>
        <taxon>Culicidae</taxon>
        <taxon>Anophelinae</taxon>
        <taxon>Anopheles</taxon>
        <taxon>Anopheles maculatus group</taxon>
    </lineage>
</organism>
<comment type="similarity">
    <text evidence="10">Belongs to the snail C2H2-type zinc-finger protein family.</text>
</comment>